<dbReference type="EMBL" id="VOIH02000003">
    <property type="protein sequence ID" value="KAF3450869.1"/>
    <property type="molecule type" value="Genomic_DNA"/>
</dbReference>
<sequence length="182" mass="21169">MAISSRHVEFQEFKKKKIWVVDKKSGNKSMMLYPRSTDVTWGFPPYWRWNCYKETSDENIEVLKLSAVCWLNVRGLFKMSELSPGVEYEMAYIIKLTKGEFGWELPVTLEITIPSLGKVQKRVVSLLEKPRGEWIELNGGSFQAQENGEVWFDLYEHGGHWKSGLIIKGIIIRPKKLTLKKN</sequence>
<reference evidence="1" key="1">
    <citation type="submission" date="2020-03" db="EMBL/GenBank/DDBJ databases">
        <title>A high-quality chromosome-level genome assembly of a woody plant with both climbing and erect habits, Rhamnella rubrinervis.</title>
        <authorList>
            <person name="Lu Z."/>
            <person name="Yang Y."/>
            <person name="Zhu X."/>
            <person name="Sun Y."/>
        </authorList>
    </citation>
    <scope>NUCLEOTIDE SEQUENCE</scope>
    <source>
        <strain evidence="1">BYM</strain>
        <tissue evidence="1">Leaf</tissue>
    </source>
</reference>
<keyword evidence="2" id="KW-1185">Reference proteome</keyword>
<dbReference type="PANTHER" id="PTHR48478:SF1">
    <property type="entry name" value="LECTIN-LIKE"/>
    <property type="match status" value="1"/>
</dbReference>
<gene>
    <name evidence="1" type="ORF">FNV43_RR06958</name>
</gene>
<dbReference type="AlphaFoldDB" id="A0A8K0HFK3"/>
<dbReference type="Proteomes" id="UP000796880">
    <property type="component" value="Unassembled WGS sequence"/>
</dbReference>
<accession>A0A8K0HFK3</accession>
<dbReference type="OrthoDB" id="533833at2759"/>
<evidence type="ECO:0008006" key="3">
    <source>
        <dbReference type="Google" id="ProtNLM"/>
    </source>
</evidence>
<protein>
    <recommendedName>
        <fullName evidence="3">Protein PHLOEM PROTEIN 2-LIKE A1-like</fullName>
    </recommendedName>
</protein>
<dbReference type="Pfam" id="PF14299">
    <property type="entry name" value="PP2"/>
    <property type="match status" value="1"/>
</dbReference>
<dbReference type="InterPro" id="IPR052147">
    <property type="entry name" value="PP2-like/Lectin"/>
</dbReference>
<dbReference type="PANTHER" id="PTHR48478">
    <property type="entry name" value="LECTIN-LIKE"/>
    <property type="match status" value="1"/>
</dbReference>
<dbReference type="GO" id="GO:0030246">
    <property type="term" value="F:carbohydrate binding"/>
    <property type="evidence" value="ECO:0007669"/>
    <property type="project" value="InterPro"/>
</dbReference>
<name>A0A8K0HFK3_9ROSA</name>
<proteinExistence type="predicted"/>
<evidence type="ECO:0000313" key="2">
    <source>
        <dbReference type="Proteomes" id="UP000796880"/>
    </source>
</evidence>
<organism evidence="1 2">
    <name type="scientific">Rhamnella rubrinervis</name>
    <dbReference type="NCBI Taxonomy" id="2594499"/>
    <lineage>
        <taxon>Eukaryota</taxon>
        <taxon>Viridiplantae</taxon>
        <taxon>Streptophyta</taxon>
        <taxon>Embryophyta</taxon>
        <taxon>Tracheophyta</taxon>
        <taxon>Spermatophyta</taxon>
        <taxon>Magnoliopsida</taxon>
        <taxon>eudicotyledons</taxon>
        <taxon>Gunneridae</taxon>
        <taxon>Pentapetalae</taxon>
        <taxon>rosids</taxon>
        <taxon>fabids</taxon>
        <taxon>Rosales</taxon>
        <taxon>Rhamnaceae</taxon>
        <taxon>rhamnoid group</taxon>
        <taxon>Rhamneae</taxon>
        <taxon>Rhamnella</taxon>
    </lineage>
</organism>
<dbReference type="InterPro" id="IPR025886">
    <property type="entry name" value="PP2-like"/>
</dbReference>
<evidence type="ECO:0000313" key="1">
    <source>
        <dbReference type="EMBL" id="KAF3450869.1"/>
    </source>
</evidence>
<comment type="caution">
    <text evidence="1">The sequence shown here is derived from an EMBL/GenBank/DDBJ whole genome shotgun (WGS) entry which is preliminary data.</text>
</comment>